<dbReference type="Proteomes" id="UP000030111">
    <property type="component" value="Unassembled WGS sequence"/>
</dbReference>
<organism evidence="2 3">
    <name type="scientific">Flavobacterium subsaxonicum WB 4.1-42 = DSM 21790</name>
    <dbReference type="NCBI Taxonomy" id="1121898"/>
    <lineage>
        <taxon>Bacteria</taxon>
        <taxon>Pseudomonadati</taxon>
        <taxon>Bacteroidota</taxon>
        <taxon>Flavobacteriia</taxon>
        <taxon>Flavobacteriales</taxon>
        <taxon>Flavobacteriaceae</taxon>
        <taxon>Flavobacterium</taxon>
    </lineage>
</organism>
<evidence type="ECO:0000313" key="2">
    <source>
        <dbReference type="EMBL" id="KGO92208.1"/>
    </source>
</evidence>
<gene>
    <name evidence="2" type="ORF">Q766_13685</name>
</gene>
<evidence type="ECO:0000313" key="3">
    <source>
        <dbReference type="Proteomes" id="UP000030111"/>
    </source>
</evidence>
<feature type="signal peptide" evidence="1">
    <location>
        <begin position="1"/>
        <end position="22"/>
    </location>
</feature>
<dbReference type="OrthoDB" id="1466811at2"/>
<feature type="chain" id="PRO_5001992515" description="Outer membrane protein beta-barrel domain-containing protein" evidence="1">
    <location>
        <begin position="23"/>
        <end position="376"/>
    </location>
</feature>
<keyword evidence="3" id="KW-1185">Reference proteome</keyword>
<reference evidence="2 3" key="1">
    <citation type="submission" date="2013-09" db="EMBL/GenBank/DDBJ databases">
        <authorList>
            <person name="Zeng Z."/>
            <person name="Chen C."/>
        </authorList>
    </citation>
    <scope>NUCLEOTIDE SEQUENCE [LARGE SCALE GENOMIC DNA]</scope>
    <source>
        <strain evidence="2 3">WB 4.1-42</strain>
    </source>
</reference>
<dbReference type="STRING" id="1121898.GCA_000422725_02912"/>
<dbReference type="eggNOG" id="COG0086">
    <property type="taxonomic scope" value="Bacteria"/>
</dbReference>
<accession>A0A0A2ML84</accession>
<keyword evidence="1" id="KW-0732">Signal</keyword>
<dbReference type="AlphaFoldDB" id="A0A0A2ML84"/>
<sequence>MKRIIFYIALVATGLCMPKAYAQFTPVKFEDPLPTAPEERKAELERRLQVKLDQFEKVKQNIIADEKYDLKKAVEKITAQLEEGSITPEQAQALKEEAAKKAALNIDNKVAIVDNQIALAKRDEVYDFNANQGTYFEMGFGNAYDDNGSFLLGFNYNAKNRKKKYDKRTTSDVVLASGFNNTIGDGKTIGDSYRFGKSGFAEIGIALKTRLFKDSYKVRLVYGLSYHFNTLSPKNNKYFVNNDGTTVLEEFPNKLKQSQMRFDNLVVPVHFEFGPSKKREYKDYFRYDTTNMLKVGIGGFAGINTGATQFLKYKAGGERFATRVRTDFNATKFVYGVSGYIGLGSISLYAKYDLNPVFTNSAAKDHNISLALRLDL</sequence>
<evidence type="ECO:0008006" key="4">
    <source>
        <dbReference type="Google" id="ProtNLM"/>
    </source>
</evidence>
<proteinExistence type="predicted"/>
<dbReference type="EMBL" id="JRLY01000011">
    <property type="protein sequence ID" value="KGO92208.1"/>
    <property type="molecule type" value="Genomic_DNA"/>
</dbReference>
<evidence type="ECO:0000256" key="1">
    <source>
        <dbReference type="SAM" id="SignalP"/>
    </source>
</evidence>
<dbReference type="RefSeq" id="WP_026991090.1">
    <property type="nucleotide sequence ID" value="NZ_AUGP01000025.1"/>
</dbReference>
<name>A0A0A2ML84_9FLAO</name>
<protein>
    <recommendedName>
        <fullName evidence="4">Outer membrane protein beta-barrel domain-containing protein</fullName>
    </recommendedName>
</protein>
<comment type="caution">
    <text evidence="2">The sequence shown here is derived from an EMBL/GenBank/DDBJ whole genome shotgun (WGS) entry which is preliminary data.</text>
</comment>